<dbReference type="CDD" id="cd04301">
    <property type="entry name" value="NAT_SF"/>
    <property type="match status" value="1"/>
</dbReference>
<organism evidence="4 5">
    <name type="scientific">Actinomycetospora chibensis</name>
    <dbReference type="NCBI Taxonomy" id="663606"/>
    <lineage>
        <taxon>Bacteria</taxon>
        <taxon>Bacillati</taxon>
        <taxon>Actinomycetota</taxon>
        <taxon>Actinomycetes</taxon>
        <taxon>Pseudonocardiales</taxon>
        <taxon>Pseudonocardiaceae</taxon>
        <taxon>Actinomycetospora</taxon>
    </lineage>
</organism>
<dbReference type="GO" id="GO:0016746">
    <property type="term" value="F:acyltransferase activity"/>
    <property type="evidence" value="ECO:0007669"/>
    <property type="project" value="UniProtKB-KW"/>
</dbReference>
<feature type="domain" description="N-acetyltransferase" evidence="3">
    <location>
        <begin position="1"/>
        <end position="135"/>
    </location>
</feature>
<gene>
    <name evidence="4" type="ORF">ACFPEL_17915</name>
</gene>
<sequence>MILPLPPDRHAEAVALWRAAGLTRPWNDPDADLRRAVDGPTSTVLAALEDDRLVGTVMIGHDGHRGWLYYLAVDEGFRRRGVGRALVAAAEARLGAHVPKTQLMVRGDNAAAVAFWERLGYAVQDTAVLGRFLAP</sequence>
<dbReference type="InterPro" id="IPR000182">
    <property type="entry name" value="GNAT_dom"/>
</dbReference>
<reference evidence="5" key="1">
    <citation type="journal article" date="2019" name="Int. J. Syst. Evol. Microbiol.">
        <title>The Global Catalogue of Microorganisms (GCM) 10K type strain sequencing project: providing services to taxonomists for standard genome sequencing and annotation.</title>
        <authorList>
            <consortium name="The Broad Institute Genomics Platform"/>
            <consortium name="The Broad Institute Genome Sequencing Center for Infectious Disease"/>
            <person name="Wu L."/>
            <person name="Ma J."/>
        </authorList>
    </citation>
    <scope>NUCLEOTIDE SEQUENCE [LARGE SCALE GENOMIC DNA]</scope>
    <source>
        <strain evidence="5">CCUG 50347</strain>
    </source>
</reference>
<dbReference type="InterPro" id="IPR016181">
    <property type="entry name" value="Acyl_CoA_acyltransferase"/>
</dbReference>
<evidence type="ECO:0000256" key="1">
    <source>
        <dbReference type="ARBA" id="ARBA00022679"/>
    </source>
</evidence>
<dbReference type="EC" id="2.3.1.-" evidence="4"/>
<dbReference type="InterPro" id="IPR050832">
    <property type="entry name" value="Bact_Acetyltransf"/>
</dbReference>
<name>A0ABV9RLW2_9PSEU</name>
<dbReference type="NCBIfam" id="NF002959">
    <property type="entry name" value="PRK03624.1"/>
    <property type="match status" value="1"/>
</dbReference>
<dbReference type="PROSITE" id="PS51186">
    <property type="entry name" value="GNAT"/>
    <property type="match status" value="1"/>
</dbReference>
<dbReference type="Pfam" id="PF00583">
    <property type="entry name" value="Acetyltransf_1"/>
    <property type="match status" value="1"/>
</dbReference>
<evidence type="ECO:0000256" key="2">
    <source>
        <dbReference type="ARBA" id="ARBA00023315"/>
    </source>
</evidence>
<keyword evidence="2 4" id="KW-0012">Acyltransferase</keyword>
<dbReference type="Proteomes" id="UP001595909">
    <property type="component" value="Unassembled WGS sequence"/>
</dbReference>
<dbReference type="RefSeq" id="WP_274190849.1">
    <property type="nucleotide sequence ID" value="NZ_BAABHN010000039.1"/>
</dbReference>
<protein>
    <submittedName>
        <fullName evidence="4">GNAT family acetyltransferase</fullName>
        <ecNumber evidence="4">2.3.1.-</ecNumber>
    </submittedName>
</protein>
<keyword evidence="1 4" id="KW-0808">Transferase</keyword>
<proteinExistence type="predicted"/>
<accession>A0ABV9RLW2</accession>
<keyword evidence="5" id="KW-1185">Reference proteome</keyword>
<evidence type="ECO:0000313" key="4">
    <source>
        <dbReference type="EMBL" id="MFC4834298.1"/>
    </source>
</evidence>
<dbReference type="SUPFAM" id="SSF55729">
    <property type="entry name" value="Acyl-CoA N-acyltransferases (Nat)"/>
    <property type="match status" value="1"/>
</dbReference>
<dbReference type="EMBL" id="JBHSIM010000039">
    <property type="protein sequence ID" value="MFC4834298.1"/>
    <property type="molecule type" value="Genomic_DNA"/>
</dbReference>
<comment type="caution">
    <text evidence="4">The sequence shown here is derived from an EMBL/GenBank/DDBJ whole genome shotgun (WGS) entry which is preliminary data.</text>
</comment>
<dbReference type="PANTHER" id="PTHR43877">
    <property type="entry name" value="AMINOALKYLPHOSPHONATE N-ACETYLTRANSFERASE-RELATED-RELATED"/>
    <property type="match status" value="1"/>
</dbReference>
<evidence type="ECO:0000313" key="5">
    <source>
        <dbReference type="Proteomes" id="UP001595909"/>
    </source>
</evidence>
<dbReference type="Gene3D" id="3.40.630.30">
    <property type="match status" value="1"/>
</dbReference>
<evidence type="ECO:0000259" key="3">
    <source>
        <dbReference type="PROSITE" id="PS51186"/>
    </source>
</evidence>